<gene>
    <name evidence="7" type="primary">cbiQ</name>
    <name evidence="7" type="ORF">H8718_09920</name>
</gene>
<keyword evidence="5 6" id="KW-0472">Membrane</keyword>
<evidence type="ECO:0000256" key="5">
    <source>
        <dbReference type="ARBA" id="ARBA00023136"/>
    </source>
</evidence>
<dbReference type="InterPro" id="IPR003339">
    <property type="entry name" value="ABC/ECF_trnsptr_transmembrane"/>
</dbReference>
<dbReference type="EMBL" id="JACRSY010000014">
    <property type="protein sequence ID" value="MBC8579843.1"/>
    <property type="molecule type" value="Genomic_DNA"/>
</dbReference>
<dbReference type="CDD" id="cd16914">
    <property type="entry name" value="EcfT"/>
    <property type="match status" value="1"/>
</dbReference>
<dbReference type="PANTHER" id="PTHR43723">
    <property type="entry name" value="COBALT TRANSPORT PROTEIN CBIQ"/>
    <property type="match status" value="1"/>
</dbReference>
<dbReference type="InterPro" id="IPR052770">
    <property type="entry name" value="Cobalt_transport_CbiQ"/>
</dbReference>
<keyword evidence="3 6" id="KW-0812">Transmembrane</keyword>
<feature type="transmembrane region" description="Helical" evidence="6">
    <location>
        <begin position="62"/>
        <end position="83"/>
    </location>
</feature>
<feature type="transmembrane region" description="Helical" evidence="6">
    <location>
        <begin position="112"/>
        <end position="130"/>
    </location>
</feature>
<dbReference type="PANTHER" id="PTHR43723:SF1">
    <property type="entry name" value="COBALT TRANSPORT PROTEIN CBIQ"/>
    <property type="match status" value="1"/>
</dbReference>
<keyword evidence="4 6" id="KW-1133">Transmembrane helix</keyword>
<dbReference type="GO" id="GO:0006824">
    <property type="term" value="P:cobalt ion transport"/>
    <property type="evidence" value="ECO:0007669"/>
    <property type="project" value="InterPro"/>
</dbReference>
<evidence type="ECO:0000256" key="2">
    <source>
        <dbReference type="ARBA" id="ARBA00022475"/>
    </source>
</evidence>
<dbReference type="Pfam" id="PF02361">
    <property type="entry name" value="CbiQ"/>
    <property type="match status" value="1"/>
</dbReference>
<dbReference type="RefSeq" id="WP_249332757.1">
    <property type="nucleotide sequence ID" value="NZ_JACRSY010000014.1"/>
</dbReference>
<dbReference type="InterPro" id="IPR012809">
    <property type="entry name" value="ECF_CbiQ"/>
</dbReference>
<evidence type="ECO:0000256" key="6">
    <source>
        <dbReference type="SAM" id="Phobius"/>
    </source>
</evidence>
<evidence type="ECO:0000256" key="1">
    <source>
        <dbReference type="ARBA" id="ARBA00004651"/>
    </source>
</evidence>
<keyword evidence="2" id="KW-1003">Cell membrane</keyword>
<comment type="subcellular location">
    <subcellularLocation>
        <location evidence="1">Cell membrane</location>
        <topology evidence="1">Multi-pass membrane protein</topology>
    </subcellularLocation>
</comment>
<dbReference type="AlphaFoldDB" id="A0A926EKQ5"/>
<feature type="transmembrane region" description="Helical" evidence="6">
    <location>
        <begin position="150"/>
        <end position="167"/>
    </location>
</feature>
<evidence type="ECO:0000313" key="7">
    <source>
        <dbReference type="EMBL" id="MBC8579843.1"/>
    </source>
</evidence>
<keyword evidence="8" id="KW-1185">Reference proteome</keyword>
<evidence type="ECO:0000313" key="8">
    <source>
        <dbReference type="Proteomes" id="UP000655830"/>
    </source>
</evidence>
<dbReference type="NCBIfam" id="TIGR02454">
    <property type="entry name" value="ECF_T_CbiQ"/>
    <property type="match status" value="1"/>
</dbReference>
<sequence>MKDIDKYAYMSALRPLDPTQKVLLTFLLLITCLCSSSIVMFCFVIGLMGWITIYKGHIVMSLYLKLMTIPLTFLLLSILTLLFEFSSDASVYLVSLPIGNFYVGITSSSLQTVCILFFKVFASVSCLYFLCLSTPMTDILRVFEKFKCPTFLIEMMSLIYRFIFVLIDTAFTMHTAQASRLGYKSFRLGIKSLGMLLSTILIRTLKINNNLYTALECRGYAGSLKVLNEDAYKRINYFYFVILEAILLGLIALENFLLGR</sequence>
<name>A0A926EKQ5_9FIRM</name>
<evidence type="ECO:0000256" key="4">
    <source>
        <dbReference type="ARBA" id="ARBA00022989"/>
    </source>
</evidence>
<dbReference type="Proteomes" id="UP000655830">
    <property type="component" value="Unassembled WGS sequence"/>
</dbReference>
<proteinExistence type="predicted"/>
<feature type="transmembrane region" description="Helical" evidence="6">
    <location>
        <begin position="23"/>
        <end position="50"/>
    </location>
</feature>
<comment type="caution">
    <text evidence="7">The sequence shown here is derived from an EMBL/GenBank/DDBJ whole genome shotgun (WGS) entry which is preliminary data.</text>
</comment>
<protein>
    <submittedName>
        <fullName evidence="7">Cobalt ECF transporter T component CbiQ</fullName>
    </submittedName>
</protein>
<organism evidence="7 8">
    <name type="scientific">Zhenhengia yiwuensis</name>
    <dbReference type="NCBI Taxonomy" id="2763666"/>
    <lineage>
        <taxon>Bacteria</taxon>
        <taxon>Bacillati</taxon>
        <taxon>Bacillota</taxon>
        <taxon>Clostridia</taxon>
        <taxon>Lachnospirales</taxon>
        <taxon>Lachnospiraceae</taxon>
        <taxon>Zhenhengia</taxon>
    </lineage>
</organism>
<reference evidence="7" key="1">
    <citation type="submission" date="2020-08" db="EMBL/GenBank/DDBJ databases">
        <title>Genome public.</title>
        <authorList>
            <person name="Liu C."/>
            <person name="Sun Q."/>
        </authorList>
    </citation>
    <scope>NUCLEOTIDE SEQUENCE</scope>
    <source>
        <strain evidence="7">NSJ-12</strain>
    </source>
</reference>
<accession>A0A926EKQ5</accession>
<evidence type="ECO:0000256" key="3">
    <source>
        <dbReference type="ARBA" id="ARBA00022692"/>
    </source>
</evidence>
<feature type="transmembrane region" description="Helical" evidence="6">
    <location>
        <begin position="237"/>
        <end position="258"/>
    </location>
</feature>
<dbReference type="GO" id="GO:0043190">
    <property type="term" value="C:ATP-binding cassette (ABC) transporter complex"/>
    <property type="evidence" value="ECO:0007669"/>
    <property type="project" value="InterPro"/>
</dbReference>